<keyword evidence="11" id="KW-0238">DNA-binding</keyword>
<evidence type="ECO:0000259" key="19">
    <source>
        <dbReference type="PROSITE" id="PS51194"/>
    </source>
</evidence>
<dbReference type="SUPFAM" id="SSF52540">
    <property type="entry name" value="P-loop containing nucleoside triphosphate hydrolases"/>
    <property type="match status" value="1"/>
</dbReference>
<dbReference type="Gene3D" id="1.10.150.80">
    <property type="entry name" value="HRDC domain"/>
    <property type="match status" value="1"/>
</dbReference>
<evidence type="ECO:0000256" key="15">
    <source>
        <dbReference type="ARBA" id="ARBA00034617"/>
    </source>
</evidence>
<dbReference type="CDD" id="cd18794">
    <property type="entry name" value="SF2_C_RecQ"/>
    <property type="match status" value="1"/>
</dbReference>
<evidence type="ECO:0000256" key="11">
    <source>
        <dbReference type="ARBA" id="ARBA00023125"/>
    </source>
</evidence>
<dbReference type="GO" id="GO:0043590">
    <property type="term" value="C:bacterial nucleoid"/>
    <property type="evidence" value="ECO:0007669"/>
    <property type="project" value="TreeGrafter"/>
</dbReference>
<dbReference type="InterPro" id="IPR036388">
    <property type="entry name" value="WH-like_DNA-bd_sf"/>
</dbReference>
<sequence length="728" mass="83806">MIKEAKTTLKETFGYDSFRPLQEEIITQATQGKDALVIMPTGGGKSLCYQIPALLFDGLTVVVSPLISLMKDQVEQLREFDINAVHLNSSLSPEAYGYNRRQVLQGKAKLLYIAPETLLMDKTKELLENIEVDLFAVDEAHCISEWGHDFRPDYRELATVRKEIFPNATCMALTATATPRVREDIKKTLEFGDSEEFIASFDRPNLFLKIADKDDATNQVLDFLYTRKNQSGIIYCISRRQVDELAQELADEGYSVKPYHAGLSDRDRAINQRKFIRDDVQIIVATIAFGMGINKPNVRFVMHYDMPQNIEQYYQQIGRAGRDGLRSDCVMLFSYNDRHKIKYFINKKEGQEKEVAEKHLEDLVKFIETKKCRRIPLMDYFGEEYPNEECGMCDNCISKDDNVEDFTLQAKKMLRCISELEESFGKTQVINVLRGSKAKTVLEPEHDKLDTYGTGKEWSKTQWEQLSRMLIRQDYIKKGEHAQLEIEEKGRAVLKGEENVFGTLDRTATAMSTEEASRVANEVEAEYDEDLFEILREERKKMADKKGIPPYTIFPDTTLMEMAYYYPKDKEHMLPLYGVGEIKLKKYGSAFIGVIKKYTQEHGIESKKETLQEKAEELENIELHQQIGKAFNDGQAISHLAEEHGVKEVTILNHLKDYLKEGNNLRLEGITEATSLSLRQQDEIMKIFNEKGSHMLKVVYDRMNKKIGYDQIRIMQLYFLANEAAETA</sequence>
<dbReference type="Gene3D" id="1.10.10.10">
    <property type="entry name" value="Winged helix-like DNA-binding domain superfamily/Winged helix DNA-binding domain"/>
    <property type="match status" value="1"/>
</dbReference>
<dbReference type="PROSITE" id="PS50967">
    <property type="entry name" value="HRDC"/>
    <property type="match status" value="1"/>
</dbReference>
<dbReference type="InterPro" id="IPR029491">
    <property type="entry name" value="Helicase_HTH"/>
</dbReference>
<dbReference type="GO" id="GO:0009378">
    <property type="term" value="F:four-way junction helicase activity"/>
    <property type="evidence" value="ECO:0007669"/>
    <property type="project" value="TreeGrafter"/>
</dbReference>
<dbReference type="GO" id="GO:0006281">
    <property type="term" value="P:DNA repair"/>
    <property type="evidence" value="ECO:0007669"/>
    <property type="project" value="UniProtKB-KW"/>
</dbReference>
<evidence type="ECO:0000256" key="16">
    <source>
        <dbReference type="NCBIfam" id="TIGR01389"/>
    </source>
</evidence>
<dbReference type="FunFam" id="3.40.50.300:FF:000296">
    <property type="entry name" value="ATP-dependent DNA helicase RecQ"/>
    <property type="match status" value="1"/>
</dbReference>
<dbReference type="Pfam" id="PF14493">
    <property type="entry name" value="HTH_40"/>
    <property type="match status" value="1"/>
</dbReference>
<keyword evidence="10" id="KW-0067">ATP-binding</keyword>
<evidence type="ECO:0000256" key="9">
    <source>
        <dbReference type="ARBA" id="ARBA00022833"/>
    </source>
</evidence>
<dbReference type="NCBIfam" id="TIGR01389">
    <property type="entry name" value="recQ"/>
    <property type="match status" value="1"/>
</dbReference>
<keyword evidence="8 20" id="KW-0347">Helicase</keyword>
<dbReference type="GO" id="GO:0005524">
    <property type="term" value="F:ATP binding"/>
    <property type="evidence" value="ECO:0007669"/>
    <property type="project" value="UniProtKB-KW"/>
</dbReference>
<dbReference type="InterPro" id="IPR032284">
    <property type="entry name" value="RecQ_Zn-bd"/>
</dbReference>
<dbReference type="InterPro" id="IPR010997">
    <property type="entry name" value="HRDC-like_sf"/>
</dbReference>
<dbReference type="PROSITE" id="PS51192">
    <property type="entry name" value="HELICASE_ATP_BIND_1"/>
    <property type="match status" value="1"/>
</dbReference>
<dbReference type="NCBIfam" id="TIGR00614">
    <property type="entry name" value="recQ_fam"/>
    <property type="match status" value="1"/>
</dbReference>
<dbReference type="Gene3D" id="1.10.10.1390">
    <property type="entry name" value="ATP-dependent DNA helicase RecQ"/>
    <property type="match status" value="1"/>
</dbReference>
<feature type="domain" description="HRDC" evidence="17">
    <location>
        <begin position="525"/>
        <end position="605"/>
    </location>
</feature>
<keyword evidence="7" id="KW-0378">Hydrolase</keyword>
<dbReference type="InterPro" id="IPR014001">
    <property type="entry name" value="Helicase_ATP-bd"/>
</dbReference>
<evidence type="ECO:0000256" key="13">
    <source>
        <dbReference type="ARBA" id="ARBA00023204"/>
    </source>
</evidence>
<dbReference type="InterPro" id="IPR027417">
    <property type="entry name" value="P-loop_NTPase"/>
</dbReference>
<evidence type="ECO:0000256" key="10">
    <source>
        <dbReference type="ARBA" id="ARBA00022840"/>
    </source>
</evidence>
<dbReference type="InterPro" id="IPR011545">
    <property type="entry name" value="DEAD/DEAH_box_helicase_dom"/>
</dbReference>
<dbReference type="SUPFAM" id="SSF46785">
    <property type="entry name" value="Winged helix' DNA-binding domain"/>
    <property type="match status" value="1"/>
</dbReference>
<evidence type="ECO:0000256" key="3">
    <source>
        <dbReference type="ARBA" id="ARBA00005446"/>
    </source>
</evidence>
<dbReference type="InterPro" id="IPR001650">
    <property type="entry name" value="Helicase_C-like"/>
</dbReference>
<dbReference type="Pfam" id="PF00570">
    <property type="entry name" value="HRDC"/>
    <property type="match status" value="1"/>
</dbReference>
<evidence type="ECO:0000256" key="14">
    <source>
        <dbReference type="ARBA" id="ARBA00023235"/>
    </source>
</evidence>
<keyword evidence="13" id="KW-0234">DNA repair</keyword>
<dbReference type="FunFam" id="3.40.50.300:FF:000156">
    <property type="entry name" value="ATP-dependent DNA helicase recQ"/>
    <property type="match status" value="1"/>
</dbReference>
<dbReference type="InterPro" id="IPR002121">
    <property type="entry name" value="HRDC_dom"/>
</dbReference>
<dbReference type="PROSITE" id="PS51194">
    <property type="entry name" value="HELICASE_CTER"/>
    <property type="match status" value="1"/>
</dbReference>
<dbReference type="InterPro" id="IPR006293">
    <property type="entry name" value="DNA_helicase_ATP-dep_RecQ_bac"/>
</dbReference>
<evidence type="ECO:0000313" key="21">
    <source>
        <dbReference type="Proteomes" id="UP000317557"/>
    </source>
</evidence>
<dbReference type="SMART" id="SM00490">
    <property type="entry name" value="HELICc"/>
    <property type="match status" value="1"/>
</dbReference>
<dbReference type="OrthoDB" id="9763310at2"/>
<evidence type="ECO:0000256" key="8">
    <source>
        <dbReference type="ARBA" id="ARBA00022806"/>
    </source>
</evidence>
<evidence type="ECO:0000313" key="20">
    <source>
        <dbReference type="EMBL" id="SMO84559.1"/>
    </source>
</evidence>
<keyword evidence="9" id="KW-0862">Zinc</keyword>
<dbReference type="InterPro" id="IPR036390">
    <property type="entry name" value="WH_DNA-bd_sf"/>
</dbReference>
<accession>A0A521EKV9</accession>
<dbReference type="EMBL" id="FXTP01000012">
    <property type="protein sequence ID" value="SMO84559.1"/>
    <property type="molecule type" value="Genomic_DNA"/>
</dbReference>
<keyword evidence="21" id="KW-1185">Reference proteome</keyword>
<evidence type="ECO:0000256" key="1">
    <source>
        <dbReference type="ARBA" id="ARBA00001946"/>
    </source>
</evidence>
<dbReference type="Pfam" id="PF09382">
    <property type="entry name" value="RQC"/>
    <property type="match status" value="1"/>
</dbReference>
<dbReference type="Pfam" id="PF00270">
    <property type="entry name" value="DEAD"/>
    <property type="match status" value="1"/>
</dbReference>
<dbReference type="CDD" id="cd17920">
    <property type="entry name" value="DEXHc_RecQ"/>
    <property type="match status" value="1"/>
</dbReference>
<evidence type="ECO:0000256" key="5">
    <source>
        <dbReference type="ARBA" id="ARBA00022741"/>
    </source>
</evidence>
<dbReference type="GO" id="GO:0003677">
    <property type="term" value="F:DNA binding"/>
    <property type="evidence" value="ECO:0007669"/>
    <property type="project" value="UniProtKB-KW"/>
</dbReference>
<comment type="cofactor">
    <cofactor evidence="2">
        <name>Zn(2+)</name>
        <dbReference type="ChEBI" id="CHEBI:29105"/>
    </cofactor>
</comment>
<comment type="cofactor">
    <cofactor evidence="1">
        <name>Mg(2+)</name>
        <dbReference type="ChEBI" id="CHEBI:18420"/>
    </cofactor>
</comment>
<keyword evidence="5" id="KW-0547">Nucleotide-binding</keyword>
<evidence type="ECO:0000256" key="7">
    <source>
        <dbReference type="ARBA" id="ARBA00022801"/>
    </source>
</evidence>
<keyword evidence="6" id="KW-0227">DNA damage</keyword>
<dbReference type="GO" id="GO:0043138">
    <property type="term" value="F:3'-5' DNA helicase activity"/>
    <property type="evidence" value="ECO:0007669"/>
    <property type="project" value="UniProtKB-EC"/>
</dbReference>
<evidence type="ECO:0000256" key="6">
    <source>
        <dbReference type="ARBA" id="ARBA00022763"/>
    </source>
</evidence>
<evidence type="ECO:0000256" key="2">
    <source>
        <dbReference type="ARBA" id="ARBA00001947"/>
    </source>
</evidence>
<dbReference type="PANTHER" id="PTHR13710:SF105">
    <property type="entry name" value="ATP-DEPENDENT DNA HELICASE Q1"/>
    <property type="match status" value="1"/>
</dbReference>
<comment type="similarity">
    <text evidence="3">Belongs to the helicase family. RecQ subfamily.</text>
</comment>
<dbReference type="GO" id="GO:0009432">
    <property type="term" value="P:SOS response"/>
    <property type="evidence" value="ECO:0007669"/>
    <property type="project" value="UniProtKB-UniRule"/>
</dbReference>
<evidence type="ECO:0000256" key="12">
    <source>
        <dbReference type="ARBA" id="ARBA00023172"/>
    </source>
</evidence>
<proteinExistence type="inferred from homology"/>
<dbReference type="EC" id="5.6.2.4" evidence="16"/>
<dbReference type="GO" id="GO:0005737">
    <property type="term" value="C:cytoplasm"/>
    <property type="evidence" value="ECO:0007669"/>
    <property type="project" value="TreeGrafter"/>
</dbReference>
<dbReference type="SMART" id="SM00341">
    <property type="entry name" value="HRDC"/>
    <property type="match status" value="1"/>
</dbReference>
<keyword evidence="4" id="KW-0479">Metal-binding</keyword>
<evidence type="ECO:0000256" key="4">
    <source>
        <dbReference type="ARBA" id="ARBA00022723"/>
    </source>
</evidence>
<dbReference type="GO" id="GO:0016787">
    <property type="term" value="F:hydrolase activity"/>
    <property type="evidence" value="ECO:0007669"/>
    <property type="project" value="UniProtKB-KW"/>
</dbReference>
<dbReference type="Pfam" id="PF16124">
    <property type="entry name" value="RecQ_Zn_bind"/>
    <property type="match status" value="1"/>
</dbReference>
<dbReference type="Proteomes" id="UP000317557">
    <property type="component" value="Unassembled WGS sequence"/>
</dbReference>
<protein>
    <recommendedName>
        <fullName evidence="16">DNA helicase RecQ</fullName>
        <ecNumber evidence="16">5.6.2.4</ecNumber>
    </recommendedName>
</protein>
<dbReference type="GO" id="GO:0046872">
    <property type="term" value="F:metal ion binding"/>
    <property type="evidence" value="ECO:0007669"/>
    <property type="project" value="UniProtKB-KW"/>
</dbReference>
<dbReference type="Pfam" id="PF00271">
    <property type="entry name" value="Helicase_C"/>
    <property type="match status" value="1"/>
</dbReference>
<dbReference type="GO" id="GO:0006310">
    <property type="term" value="P:DNA recombination"/>
    <property type="evidence" value="ECO:0007669"/>
    <property type="project" value="UniProtKB-UniRule"/>
</dbReference>
<comment type="catalytic activity">
    <reaction evidence="15">
        <text>Couples ATP hydrolysis with the unwinding of duplex DNA by translocating in the 3'-5' direction.</text>
        <dbReference type="EC" id="5.6.2.4"/>
    </reaction>
</comment>
<keyword evidence="12" id="KW-0233">DNA recombination</keyword>
<dbReference type="SMART" id="SM00956">
    <property type="entry name" value="RQC"/>
    <property type="match status" value="1"/>
</dbReference>
<dbReference type="InterPro" id="IPR004589">
    <property type="entry name" value="DNA_helicase_ATP-dep_RecQ"/>
</dbReference>
<dbReference type="SMART" id="SM00487">
    <property type="entry name" value="DEXDc"/>
    <property type="match status" value="1"/>
</dbReference>
<keyword evidence="14" id="KW-0413">Isomerase</keyword>
<dbReference type="PANTHER" id="PTHR13710">
    <property type="entry name" value="DNA HELICASE RECQ FAMILY MEMBER"/>
    <property type="match status" value="1"/>
</dbReference>
<dbReference type="InterPro" id="IPR018982">
    <property type="entry name" value="RQC_domain"/>
</dbReference>
<gene>
    <name evidence="20" type="ORF">SAMN06265219_112120</name>
</gene>
<dbReference type="GO" id="GO:0030894">
    <property type="term" value="C:replisome"/>
    <property type="evidence" value="ECO:0007669"/>
    <property type="project" value="TreeGrafter"/>
</dbReference>
<dbReference type="Gene3D" id="3.40.50.300">
    <property type="entry name" value="P-loop containing nucleotide triphosphate hydrolases"/>
    <property type="match status" value="2"/>
</dbReference>
<feature type="domain" description="Helicase ATP-binding" evidence="18">
    <location>
        <begin position="26"/>
        <end position="195"/>
    </location>
</feature>
<organism evidence="20 21">
    <name type="scientific">Gracilimonas mengyeensis</name>
    <dbReference type="NCBI Taxonomy" id="1302730"/>
    <lineage>
        <taxon>Bacteria</taxon>
        <taxon>Pseudomonadati</taxon>
        <taxon>Balneolota</taxon>
        <taxon>Balneolia</taxon>
        <taxon>Balneolales</taxon>
        <taxon>Balneolaceae</taxon>
        <taxon>Gracilimonas</taxon>
    </lineage>
</organism>
<dbReference type="InterPro" id="IPR044876">
    <property type="entry name" value="HRDC_dom_sf"/>
</dbReference>
<dbReference type="RefSeq" id="WP_142455267.1">
    <property type="nucleotide sequence ID" value="NZ_FXTP01000012.1"/>
</dbReference>
<feature type="domain" description="Helicase C-terminal" evidence="19">
    <location>
        <begin position="219"/>
        <end position="364"/>
    </location>
</feature>
<reference evidence="20 21" key="1">
    <citation type="submission" date="2017-05" db="EMBL/GenBank/DDBJ databases">
        <authorList>
            <person name="Varghese N."/>
            <person name="Submissions S."/>
        </authorList>
    </citation>
    <scope>NUCLEOTIDE SEQUENCE [LARGE SCALE GENOMIC DNA]</scope>
    <source>
        <strain evidence="20 21">DSM 21985</strain>
    </source>
</reference>
<evidence type="ECO:0000259" key="18">
    <source>
        <dbReference type="PROSITE" id="PS51192"/>
    </source>
</evidence>
<name>A0A521EKV9_9BACT</name>
<evidence type="ECO:0000259" key="17">
    <source>
        <dbReference type="PROSITE" id="PS50967"/>
    </source>
</evidence>
<dbReference type="SUPFAM" id="SSF47819">
    <property type="entry name" value="HRDC-like"/>
    <property type="match status" value="1"/>
</dbReference>
<dbReference type="AlphaFoldDB" id="A0A521EKV9"/>
<dbReference type="GO" id="GO:0006260">
    <property type="term" value="P:DNA replication"/>
    <property type="evidence" value="ECO:0007669"/>
    <property type="project" value="InterPro"/>
</dbReference>